<dbReference type="Proteomes" id="UP000294257">
    <property type="component" value="Unassembled WGS sequence"/>
</dbReference>
<dbReference type="RefSeq" id="WP_130342231.1">
    <property type="nucleotide sequence ID" value="NZ_SGWQ01000001.1"/>
</dbReference>
<feature type="compositionally biased region" description="Polar residues" evidence="2">
    <location>
        <begin position="122"/>
        <end position="132"/>
    </location>
</feature>
<evidence type="ECO:0000256" key="2">
    <source>
        <dbReference type="SAM" id="MobiDB-lite"/>
    </source>
</evidence>
<evidence type="ECO:0000313" key="4">
    <source>
        <dbReference type="EMBL" id="RZS44557.1"/>
    </source>
</evidence>
<name>A0A4Q7L5G4_9PSEU</name>
<dbReference type="InterPro" id="IPR038332">
    <property type="entry name" value="PPE_sf"/>
</dbReference>
<proteinExistence type="inferred from homology"/>
<feature type="region of interest" description="Disordered" evidence="2">
    <location>
        <begin position="86"/>
        <end position="132"/>
    </location>
</feature>
<sequence length="406" mass="40810">MTNQQARLDQARYAAMSTEELVTEVTRLSTGPGSQSFHDAVSQLEGLTGHLSRADKTIRDKMRELGVTWTGQASEGSQAVGAQQADYGGSAGHGTTGTARATTGAGESYDRAFNGSPDPNDLAQSTQWRQPEQQTIAPWDDYTQQANAEEAKRQQAIQSLEGYGRDSQTQLDGFRPLPEPPPLNLDSGAVVGGTGSTSVSGWTPTGSGTPTGVSGLGSTTGLPTGGGASHIPTINNPGTPPVAGPPGTPGPGPIVGPGPVPGGGPISNVPGGGLPIRPGMGIDAAQAAALAASGLGGGVVDDEERRARPGSRGPGGAPGVPKPGAVPLGAPDAEEARAARNAERVAPRQAPRAGGLMSPAAMAGAGAGAPGEDDDLEHKDKYGFGDPEMFEDDTLVAPATIGEDDE</sequence>
<feature type="region of interest" description="Disordered" evidence="2">
    <location>
        <begin position="164"/>
        <end position="272"/>
    </location>
</feature>
<dbReference type="EMBL" id="SGWQ01000001">
    <property type="protein sequence ID" value="RZS44557.1"/>
    <property type="molecule type" value="Genomic_DNA"/>
</dbReference>
<gene>
    <name evidence="4" type="ORF">EV193_101433</name>
</gene>
<accession>A0A4Q7L5G4</accession>
<feature type="region of interest" description="Disordered" evidence="2">
    <location>
        <begin position="299"/>
        <end position="406"/>
    </location>
</feature>
<feature type="compositionally biased region" description="Gly residues" evidence="2">
    <location>
        <begin position="263"/>
        <end position="272"/>
    </location>
</feature>
<reference evidence="4 5" key="1">
    <citation type="submission" date="2019-02" db="EMBL/GenBank/DDBJ databases">
        <title>Genomic Encyclopedia of Type Strains, Phase IV (KMG-IV): sequencing the most valuable type-strain genomes for metagenomic binning, comparative biology and taxonomic classification.</title>
        <authorList>
            <person name="Goeker M."/>
        </authorList>
    </citation>
    <scope>NUCLEOTIDE SEQUENCE [LARGE SCALE GENOMIC DNA]</scope>
    <source>
        <strain evidence="4 5">DSM 101727</strain>
    </source>
</reference>
<dbReference type="OrthoDB" id="3695206at2"/>
<dbReference type="Gene3D" id="1.20.1260.20">
    <property type="entry name" value="PPE superfamily"/>
    <property type="match status" value="1"/>
</dbReference>
<feature type="compositionally biased region" description="Low complexity" evidence="2">
    <location>
        <begin position="322"/>
        <end position="331"/>
    </location>
</feature>
<feature type="compositionally biased region" description="Low complexity" evidence="2">
    <location>
        <begin position="353"/>
        <end position="364"/>
    </location>
</feature>
<organism evidence="4 5">
    <name type="scientific">Herbihabitans rhizosphaerae</name>
    <dbReference type="NCBI Taxonomy" id="1872711"/>
    <lineage>
        <taxon>Bacteria</taxon>
        <taxon>Bacillati</taxon>
        <taxon>Actinomycetota</taxon>
        <taxon>Actinomycetes</taxon>
        <taxon>Pseudonocardiales</taxon>
        <taxon>Pseudonocardiaceae</taxon>
        <taxon>Herbihabitans</taxon>
    </lineage>
</organism>
<keyword evidence="5" id="KW-1185">Reference proteome</keyword>
<evidence type="ECO:0000259" key="3">
    <source>
        <dbReference type="Pfam" id="PF00823"/>
    </source>
</evidence>
<feature type="compositionally biased region" description="Basic and acidic residues" evidence="2">
    <location>
        <begin position="334"/>
        <end position="346"/>
    </location>
</feature>
<comment type="similarity">
    <text evidence="1">Belongs to the mycobacterial PPE family.</text>
</comment>
<dbReference type="SUPFAM" id="SSF140459">
    <property type="entry name" value="PE/PPE dimer-like"/>
    <property type="match status" value="1"/>
</dbReference>
<feature type="compositionally biased region" description="Low complexity" evidence="2">
    <location>
        <begin position="96"/>
        <end position="106"/>
    </location>
</feature>
<dbReference type="AlphaFoldDB" id="A0A4Q7L5G4"/>
<dbReference type="InterPro" id="IPR000030">
    <property type="entry name" value="PPE_dom"/>
</dbReference>
<feature type="compositionally biased region" description="Low complexity" evidence="2">
    <location>
        <begin position="196"/>
        <end position="222"/>
    </location>
</feature>
<evidence type="ECO:0000313" key="5">
    <source>
        <dbReference type="Proteomes" id="UP000294257"/>
    </source>
</evidence>
<comment type="caution">
    <text evidence="4">The sequence shown here is derived from an EMBL/GenBank/DDBJ whole genome shotgun (WGS) entry which is preliminary data.</text>
</comment>
<dbReference type="Pfam" id="PF00823">
    <property type="entry name" value="PPE"/>
    <property type="match status" value="1"/>
</dbReference>
<feature type="compositionally biased region" description="Pro residues" evidence="2">
    <location>
        <begin position="238"/>
        <end position="262"/>
    </location>
</feature>
<evidence type="ECO:0000256" key="1">
    <source>
        <dbReference type="ARBA" id="ARBA00010652"/>
    </source>
</evidence>
<feature type="domain" description="PPE" evidence="3">
    <location>
        <begin position="26"/>
        <end position="124"/>
    </location>
</feature>
<protein>
    <submittedName>
        <fullName evidence="4">PPE family protein</fullName>
    </submittedName>
</protein>